<keyword evidence="4 7" id="KW-0812">Transmembrane</keyword>
<keyword evidence="2" id="KW-0813">Transport</keyword>
<feature type="domain" description="Major facilitator superfamily (MFS) profile" evidence="8">
    <location>
        <begin position="1"/>
        <end position="402"/>
    </location>
</feature>
<dbReference type="PANTHER" id="PTHR23513">
    <property type="entry name" value="INTEGRAL MEMBRANE EFFLUX PROTEIN-RELATED"/>
    <property type="match status" value="1"/>
</dbReference>
<feature type="transmembrane region" description="Helical" evidence="7">
    <location>
        <begin position="285"/>
        <end position="306"/>
    </location>
</feature>
<keyword evidence="6 7" id="KW-0472">Membrane</keyword>
<reference evidence="9" key="1">
    <citation type="submission" date="2018-05" db="EMBL/GenBank/DDBJ databases">
        <authorList>
            <person name="Lanie J.A."/>
            <person name="Ng W.-L."/>
            <person name="Kazmierczak K.M."/>
            <person name="Andrzejewski T.M."/>
            <person name="Davidsen T.M."/>
            <person name="Wayne K.J."/>
            <person name="Tettelin H."/>
            <person name="Glass J.I."/>
            <person name="Rusch D."/>
            <person name="Podicherti R."/>
            <person name="Tsui H.-C.T."/>
            <person name="Winkler M.E."/>
        </authorList>
    </citation>
    <scope>NUCLEOTIDE SEQUENCE</scope>
</reference>
<feature type="transmembrane region" description="Helical" evidence="7">
    <location>
        <begin position="142"/>
        <end position="165"/>
    </location>
</feature>
<feature type="transmembrane region" description="Helical" evidence="7">
    <location>
        <begin position="253"/>
        <end position="273"/>
    </location>
</feature>
<evidence type="ECO:0000256" key="4">
    <source>
        <dbReference type="ARBA" id="ARBA00022692"/>
    </source>
</evidence>
<feature type="transmembrane region" description="Helical" evidence="7">
    <location>
        <begin position="17"/>
        <end position="39"/>
    </location>
</feature>
<accession>A0A381U4P9</accession>
<dbReference type="InterPro" id="IPR010290">
    <property type="entry name" value="TM_effector"/>
</dbReference>
<evidence type="ECO:0000256" key="2">
    <source>
        <dbReference type="ARBA" id="ARBA00022448"/>
    </source>
</evidence>
<dbReference type="EMBL" id="UINC01005657">
    <property type="protein sequence ID" value="SVA22721.1"/>
    <property type="molecule type" value="Genomic_DNA"/>
</dbReference>
<dbReference type="AlphaFoldDB" id="A0A381U4P9"/>
<dbReference type="GO" id="GO:0005886">
    <property type="term" value="C:plasma membrane"/>
    <property type="evidence" value="ECO:0007669"/>
    <property type="project" value="UniProtKB-SubCell"/>
</dbReference>
<evidence type="ECO:0000256" key="5">
    <source>
        <dbReference type="ARBA" id="ARBA00022989"/>
    </source>
</evidence>
<feature type="transmembrane region" description="Helical" evidence="7">
    <location>
        <begin position="171"/>
        <end position="193"/>
    </location>
</feature>
<evidence type="ECO:0000313" key="9">
    <source>
        <dbReference type="EMBL" id="SVA22721.1"/>
    </source>
</evidence>
<dbReference type="InterPro" id="IPR020846">
    <property type="entry name" value="MFS_dom"/>
</dbReference>
<name>A0A381U4P9_9ZZZZ</name>
<dbReference type="SUPFAM" id="SSF103473">
    <property type="entry name" value="MFS general substrate transporter"/>
    <property type="match status" value="1"/>
</dbReference>
<dbReference type="PANTHER" id="PTHR23513:SF6">
    <property type="entry name" value="MAJOR FACILITATOR SUPERFAMILY ASSOCIATED DOMAIN-CONTAINING PROTEIN"/>
    <property type="match status" value="1"/>
</dbReference>
<evidence type="ECO:0000256" key="7">
    <source>
        <dbReference type="SAM" id="Phobius"/>
    </source>
</evidence>
<protein>
    <recommendedName>
        <fullName evidence="8">Major facilitator superfamily (MFS) profile domain-containing protein</fullName>
    </recommendedName>
</protein>
<dbReference type="Pfam" id="PF05977">
    <property type="entry name" value="MFS_3"/>
    <property type="match status" value="1"/>
</dbReference>
<feature type="transmembrane region" description="Helical" evidence="7">
    <location>
        <begin position="51"/>
        <end position="71"/>
    </location>
</feature>
<feature type="transmembrane region" description="Helical" evidence="7">
    <location>
        <begin position="312"/>
        <end position="338"/>
    </location>
</feature>
<dbReference type="CDD" id="cd06173">
    <property type="entry name" value="MFS_MefA_like"/>
    <property type="match status" value="1"/>
</dbReference>
<comment type="subcellular location">
    <subcellularLocation>
        <location evidence="1">Cell membrane</location>
        <topology evidence="1">Multi-pass membrane protein</topology>
    </subcellularLocation>
</comment>
<evidence type="ECO:0000259" key="8">
    <source>
        <dbReference type="PROSITE" id="PS50850"/>
    </source>
</evidence>
<evidence type="ECO:0000256" key="1">
    <source>
        <dbReference type="ARBA" id="ARBA00004651"/>
    </source>
</evidence>
<keyword evidence="5 7" id="KW-1133">Transmembrane helix</keyword>
<sequence length="426" mass="45821">MNTVLFSALKSRRYRRYWFGSMGTVGASQLMIMAQGWLIFELSGSPMDLGILGAAVSGPAIVVLLFGGILADRFDRRYLLMTTSLITAALLLVQALLDYSGVVEVWHVLVLGCVIGIVTGFEWPVRQAFFAKLITRDQMMSAVSLNSILWQGSRMILPALAGVLIAASGTALVFVLGALGFVVMFLTLVGMQVERQVAATGSTVKQFAEGIRFIFNHRTFAVLIPLTWIWMFFGFSFNQLMPAFADSLGTHEIGFGALMSAVGLGSAVGTVLVSSIQQHRHLGFTMLAGLLFGSVALVGFGTAVVYGTTSFAFEAAVVFAFLVGVFGSVYLITSMTVLQMQVPDALRGRVMGIHIISFYLMPLGGLFLGVIASTYDDSLAVIVGAFVVLVITVVIMISQRDIRRIDGRDLSESGPNSDELTESAKA</sequence>
<evidence type="ECO:0000256" key="3">
    <source>
        <dbReference type="ARBA" id="ARBA00022475"/>
    </source>
</evidence>
<organism evidence="9">
    <name type="scientific">marine metagenome</name>
    <dbReference type="NCBI Taxonomy" id="408172"/>
    <lineage>
        <taxon>unclassified sequences</taxon>
        <taxon>metagenomes</taxon>
        <taxon>ecological metagenomes</taxon>
    </lineage>
</organism>
<feature type="transmembrane region" description="Helical" evidence="7">
    <location>
        <begin position="350"/>
        <end position="372"/>
    </location>
</feature>
<feature type="transmembrane region" description="Helical" evidence="7">
    <location>
        <begin position="378"/>
        <end position="398"/>
    </location>
</feature>
<feature type="transmembrane region" description="Helical" evidence="7">
    <location>
        <begin position="103"/>
        <end position="121"/>
    </location>
</feature>
<evidence type="ECO:0000256" key="6">
    <source>
        <dbReference type="ARBA" id="ARBA00023136"/>
    </source>
</evidence>
<keyword evidence="3" id="KW-1003">Cell membrane</keyword>
<feature type="transmembrane region" description="Helical" evidence="7">
    <location>
        <begin position="78"/>
        <end position="97"/>
    </location>
</feature>
<dbReference type="Gene3D" id="1.20.1250.20">
    <property type="entry name" value="MFS general substrate transporter like domains"/>
    <property type="match status" value="1"/>
</dbReference>
<dbReference type="PROSITE" id="PS50850">
    <property type="entry name" value="MFS"/>
    <property type="match status" value="1"/>
</dbReference>
<dbReference type="InterPro" id="IPR036259">
    <property type="entry name" value="MFS_trans_sf"/>
</dbReference>
<feature type="transmembrane region" description="Helical" evidence="7">
    <location>
        <begin position="213"/>
        <end position="233"/>
    </location>
</feature>
<proteinExistence type="predicted"/>
<gene>
    <name evidence="9" type="ORF">METZ01_LOCUS75575</name>
</gene>
<dbReference type="GO" id="GO:0022857">
    <property type="term" value="F:transmembrane transporter activity"/>
    <property type="evidence" value="ECO:0007669"/>
    <property type="project" value="InterPro"/>
</dbReference>